<keyword evidence="2" id="KW-0812">Transmembrane</keyword>
<organism evidence="3 4">
    <name type="scientific">Cohnella thailandensis</name>
    <dbReference type="NCBI Taxonomy" id="557557"/>
    <lineage>
        <taxon>Bacteria</taxon>
        <taxon>Bacillati</taxon>
        <taxon>Bacillota</taxon>
        <taxon>Bacilli</taxon>
        <taxon>Bacillales</taxon>
        <taxon>Paenibacillaceae</taxon>
        <taxon>Cohnella</taxon>
    </lineage>
</organism>
<keyword evidence="2" id="KW-0472">Membrane</keyword>
<evidence type="ECO:0000256" key="2">
    <source>
        <dbReference type="SAM" id="Phobius"/>
    </source>
</evidence>
<feature type="transmembrane region" description="Helical" evidence="2">
    <location>
        <begin position="6"/>
        <end position="24"/>
    </location>
</feature>
<accession>A0A841SJU5</accession>
<gene>
    <name evidence="3" type="ORF">H7B67_01460</name>
</gene>
<feature type="region of interest" description="Disordered" evidence="1">
    <location>
        <begin position="30"/>
        <end position="53"/>
    </location>
</feature>
<evidence type="ECO:0000313" key="4">
    <source>
        <dbReference type="Proteomes" id="UP000535838"/>
    </source>
</evidence>
<keyword evidence="2" id="KW-1133">Transmembrane helix</keyword>
<dbReference type="Proteomes" id="UP000535838">
    <property type="component" value="Unassembled WGS sequence"/>
</dbReference>
<protein>
    <recommendedName>
        <fullName evidence="5">DUF3789 domain-containing protein</fullName>
    </recommendedName>
</protein>
<name>A0A841SJU5_9BACL</name>
<proteinExistence type="predicted"/>
<evidence type="ECO:0000313" key="3">
    <source>
        <dbReference type="EMBL" id="MBB6632793.1"/>
    </source>
</evidence>
<evidence type="ECO:0000256" key="1">
    <source>
        <dbReference type="SAM" id="MobiDB-lite"/>
    </source>
</evidence>
<evidence type="ECO:0008006" key="5">
    <source>
        <dbReference type="Google" id="ProtNLM"/>
    </source>
</evidence>
<keyword evidence="4" id="KW-1185">Reference proteome</keyword>
<sequence>MTFISGLFVGAMIGVAILVILTSAKQADKYMRGGETSDGRSETPQTGREHRAE</sequence>
<dbReference type="AlphaFoldDB" id="A0A841SJU5"/>
<dbReference type="EMBL" id="JACJVQ010000002">
    <property type="protein sequence ID" value="MBB6632793.1"/>
    <property type="molecule type" value="Genomic_DNA"/>
</dbReference>
<comment type="caution">
    <text evidence="3">The sequence shown here is derived from an EMBL/GenBank/DDBJ whole genome shotgun (WGS) entry which is preliminary data.</text>
</comment>
<reference evidence="3 4" key="1">
    <citation type="submission" date="2020-08" db="EMBL/GenBank/DDBJ databases">
        <title>Cohnella phylogeny.</title>
        <authorList>
            <person name="Dunlap C."/>
        </authorList>
    </citation>
    <scope>NUCLEOTIDE SEQUENCE [LARGE SCALE GENOMIC DNA]</scope>
    <source>
        <strain evidence="3 4">DSM 25241</strain>
    </source>
</reference>